<keyword evidence="3" id="KW-0732">Signal</keyword>
<dbReference type="GO" id="GO:0030313">
    <property type="term" value="C:cell envelope"/>
    <property type="evidence" value="ECO:0007669"/>
    <property type="project" value="UniProtKB-SubCell"/>
</dbReference>
<dbReference type="EMBL" id="WNDA01000018">
    <property type="protein sequence ID" value="MTU69769.1"/>
    <property type="molecule type" value="Genomic_DNA"/>
</dbReference>
<dbReference type="Proteomes" id="UP000448908">
    <property type="component" value="Unassembled WGS sequence"/>
</dbReference>
<dbReference type="InterPro" id="IPR058624">
    <property type="entry name" value="MdtA-like_HH"/>
</dbReference>
<dbReference type="PANTHER" id="PTHR30158">
    <property type="entry name" value="ACRA/E-RELATED COMPONENT OF DRUG EFFLUX TRANSPORTER"/>
    <property type="match status" value="1"/>
</dbReference>
<feature type="signal peptide" evidence="3">
    <location>
        <begin position="1"/>
        <end position="25"/>
    </location>
</feature>
<comment type="similarity">
    <text evidence="1">Belongs to the membrane fusion protein (MFP) (TC 8.A.1) family.</text>
</comment>
<dbReference type="GO" id="GO:0005886">
    <property type="term" value="C:plasma membrane"/>
    <property type="evidence" value="ECO:0007669"/>
    <property type="project" value="TreeGrafter"/>
</dbReference>
<dbReference type="Pfam" id="PF25876">
    <property type="entry name" value="HH_MFP_RND"/>
    <property type="match status" value="1"/>
</dbReference>
<feature type="chain" id="PRO_5041282414" evidence="3">
    <location>
        <begin position="26"/>
        <end position="368"/>
    </location>
</feature>
<dbReference type="InterPro" id="IPR058625">
    <property type="entry name" value="MdtA-like_BSH"/>
</dbReference>
<gene>
    <name evidence="7" type="ORF">GMD92_11955</name>
</gene>
<name>A0AA44ANB8_9BACT</name>
<dbReference type="Pfam" id="PF25944">
    <property type="entry name" value="Beta-barrel_RND"/>
    <property type="match status" value="1"/>
</dbReference>
<feature type="domain" description="Multidrug resistance protein MdtA-like alpha-helical hairpin" evidence="4">
    <location>
        <begin position="100"/>
        <end position="169"/>
    </location>
</feature>
<dbReference type="GO" id="GO:0022857">
    <property type="term" value="F:transmembrane transporter activity"/>
    <property type="evidence" value="ECO:0007669"/>
    <property type="project" value="InterPro"/>
</dbReference>
<feature type="domain" description="Multidrug resistance protein MdtA-like beta-barrel" evidence="6">
    <location>
        <begin position="211"/>
        <end position="276"/>
    </location>
</feature>
<feature type="domain" description="Multidrug resistance protein MdtA-like barrel-sandwich hybrid" evidence="5">
    <location>
        <begin position="60"/>
        <end position="201"/>
    </location>
</feature>
<dbReference type="Gene3D" id="2.40.30.170">
    <property type="match status" value="1"/>
</dbReference>
<comment type="caution">
    <text evidence="7">The sequence shown here is derived from an EMBL/GenBank/DDBJ whole genome shotgun (WGS) entry which is preliminary data.</text>
</comment>
<dbReference type="PANTHER" id="PTHR30158:SF23">
    <property type="entry name" value="MULTIDRUG RESISTANCE PROTEIN MEXA"/>
    <property type="match status" value="1"/>
</dbReference>
<dbReference type="GO" id="GO:0046677">
    <property type="term" value="P:response to antibiotic"/>
    <property type="evidence" value="ECO:0007669"/>
    <property type="project" value="TreeGrafter"/>
</dbReference>
<evidence type="ECO:0000313" key="8">
    <source>
        <dbReference type="Proteomes" id="UP000448908"/>
    </source>
</evidence>
<dbReference type="Gene3D" id="2.40.420.20">
    <property type="match status" value="1"/>
</dbReference>
<accession>A0AA44ANB8</accession>
<dbReference type="SUPFAM" id="SSF111369">
    <property type="entry name" value="HlyD-like secretion proteins"/>
    <property type="match status" value="1"/>
</dbReference>
<dbReference type="InterPro" id="IPR006143">
    <property type="entry name" value="RND_pump_MFP"/>
</dbReference>
<dbReference type="NCBIfam" id="TIGR01730">
    <property type="entry name" value="RND_mfp"/>
    <property type="match status" value="1"/>
</dbReference>
<dbReference type="Gene3D" id="2.40.50.100">
    <property type="match status" value="1"/>
</dbReference>
<dbReference type="Gene3D" id="1.10.287.470">
    <property type="entry name" value="Helix hairpin bin"/>
    <property type="match status" value="1"/>
</dbReference>
<evidence type="ECO:0000259" key="5">
    <source>
        <dbReference type="Pfam" id="PF25917"/>
    </source>
</evidence>
<keyword evidence="2" id="KW-0175">Coiled coil</keyword>
<evidence type="ECO:0000256" key="2">
    <source>
        <dbReference type="SAM" id="Coils"/>
    </source>
</evidence>
<dbReference type="InterPro" id="IPR058626">
    <property type="entry name" value="MdtA-like_b-barrel"/>
</dbReference>
<dbReference type="PROSITE" id="PS51257">
    <property type="entry name" value="PROKAR_LIPOPROTEIN"/>
    <property type="match status" value="1"/>
</dbReference>
<dbReference type="AlphaFoldDB" id="A0AA44ANB8"/>
<reference evidence="7 8" key="1">
    <citation type="journal article" date="2019" name="Nat. Med.">
        <title>A library of human gut bacterial isolates paired with longitudinal multiomics data enables mechanistic microbiome research.</title>
        <authorList>
            <person name="Poyet M."/>
            <person name="Groussin M."/>
            <person name="Gibbons S.M."/>
            <person name="Avila-Pacheco J."/>
            <person name="Jiang X."/>
            <person name="Kearney S.M."/>
            <person name="Perrotta A.R."/>
            <person name="Berdy B."/>
            <person name="Zhao S."/>
            <person name="Lieberman T.D."/>
            <person name="Swanson P.K."/>
            <person name="Smith M."/>
            <person name="Roesemann S."/>
            <person name="Alexander J.E."/>
            <person name="Rich S.A."/>
            <person name="Livny J."/>
            <person name="Vlamakis H."/>
            <person name="Clish C."/>
            <person name="Bullock K."/>
            <person name="Deik A."/>
            <person name="Scott J."/>
            <person name="Pierce K.A."/>
            <person name="Xavier R.J."/>
            <person name="Alm E.J."/>
        </authorList>
    </citation>
    <scope>NUCLEOTIDE SEQUENCE [LARGE SCALE GENOMIC DNA]</scope>
    <source>
        <strain evidence="7 8">BIOML-A16</strain>
    </source>
</reference>
<organism evidence="7 8">
    <name type="scientific">Parabacteroides merdae</name>
    <dbReference type="NCBI Taxonomy" id="46503"/>
    <lineage>
        <taxon>Bacteria</taxon>
        <taxon>Pseudomonadati</taxon>
        <taxon>Bacteroidota</taxon>
        <taxon>Bacteroidia</taxon>
        <taxon>Bacteroidales</taxon>
        <taxon>Tannerellaceae</taxon>
        <taxon>Parabacteroides</taxon>
    </lineage>
</organism>
<evidence type="ECO:0000313" key="7">
    <source>
        <dbReference type="EMBL" id="MTU69769.1"/>
    </source>
</evidence>
<dbReference type="RefSeq" id="WP_164727959.1">
    <property type="nucleotide sequence ID" value="NZ_WNCS01000003.1"/>
</dbReference>
<sequence>MKDRIYFRLLGTVLFLLILSSCNNGEEKNTASKYYPTKILSPDSRTVQVQYPAVLKGRQSVEIRPQCSGLITRICIEEGACVKKGQILFIIDQAPYLAALKTASANVSQAEARLATTRLALDSKEMLFKENVISDYELQTAKNELKVAEATLQQMQALCDNARTELSYTEVKSPVDGVAGMIPYRVGALVDRNIAEPLVCVSDTEEMFAYFSVSENDELARIARLGTQEVTFRSVNRATPVVNGVIDALSGTVDARTGTISVRARIPNQDKMLYDGSAGTVLVSSEKTNCIVIPQTATYEIQNRMFVYKVVDGRAVSMSVEVEDIGNGKEYIVLSGLKVGDKIVAEGAGLLREGTEITESITAKNASL</sequence>
<evidence type="ECO:0000259" key="4">
    <source>
        <dbReference type="Pfam" id="PF25876"/>
    </source>
</evidence>
<evidence type="ECO:0000256" key="1">
    <source>
        <dbReference type="ARBA" id="ARBA00009477"/>
    </source>
</evidence>
<protein>
    <submittedName>
        <fullName evidence="7">Efflux RND transporter periplasmic adaptor subunit</fullName>
    </submittedName>
</protein>
<evidence type="ECO:0000256" key="3">
    <source>
        <dbReference type="SAM" id="SignalP"/>
    </source>
</evidence>
<proteinExistence type="inferred from homology"/>
<feature type="coiled-coil region" evidence="2">
    <location>
        <begin position="138"/>
        <end position="165"/>
    </location>
</feature>
<evidence type="ECO:0000259" key="6">
    <source>
        <dbReference type="Pfam" id="PF25944"/>
    </source>
</evidence>
<dbReference type="Pfam" id="PF25917">
    <property type="entry name" value="BSH_RND"/>
    <property type="match status" value="1"/>
</dbReference>